<sequence>MYCYKNLVYILLLKQFNIESYIISPYQDMFKPLYERSNFRRGFYPIEKLEPGYVYGDEAIQYWIFCRNCPRG</sequence>
<dbReference type="WBParaSite" id="SSTP_0001107600.1">
    <property type="protein sequence ID" value="SSTP_0001107600.1"/>
    <property type="gene ID" value="SSTP_0001107600"/>
</dbReference>
<protein>
    <submittedName>
        <fullName evidence="1">Uma2 domain-containing protein</fullName>
    </submittedName>
</protein>
<name>A0A0K0ENN9_STRER</name>
<dbReference type="AlphaFoldDB" id="A0A0K0ENN9"/>
<proteinExistence type="predicted"/>
<reference evidence="1" key="1">
    <citation type="submission" date="2015-08" db="UniProtKB">
        <authorList>
            <consortium name="WormBaseParasite"/>
        </authorList>
    </citation>
    <scope>IDENTIFICATION</scope>
</reference>
<accession>A0A0K0ENN9</accession>
<evidence type="ECO:0000313" key="1">
    <source>
        <dbReference type="WBParaSite" id="SSTP_0001107600.1"/>
    </source>
</evidence>
<organism evidence="1">
    <name type="scientific">Strongyloides stercoralis</name>
    <name type="common">Threadworm</name>
    <dbReference type="NCBI Taxonomy" id="6248"/>
    <lineage>
        <taxon>Eukaryota</taxon>
        <taxon>Metazoa</taxon>
        <taxon>Ecdysozoa</taxon>
        <taxon>Nematoda</taxon>
        <taxon>Chromadorea</taxon>
        <taxon>Rhabditida</taxon>
        <taxon>Tylenchina</taxon>
        <taxon>Panagrolaimomorpha</taxon>
        <taxon>Strongyloidoidea</taxon>
        <taxon>Strongyloididae</taxon>
        <taxon>Strongyloides</taxon>
    </lineage>
</organism>